<comment type="caution">
    <text evidence="3">The sequence shown here is derived from an EMBL/GenBank/DDBJ whole genome shotgun (WGS) entry which is preliminary data.</text>
</comment>
<feature type="signal peptide" evidence="1">
    <location>
        <begin position="1"/>
        <end position="22"/>
    </location>
</feature>
<gene>
    <name evidence="3" type="ORF">M8523_06980</name>
</gene>
<accession>A0AA41YZL9</accession>
<dbReference type="AlphaFoldDB" id="A0AA41YZL9"/>
<feature type="domain" description="Phosphatidic acid phosphatase type 2/haloperoxidase" evidence="2">
    <location>
        <begin position="202"/>
        <end position="292"/>
    </location>
</feature>
<name>A0AA41YZL9_9HYPH</name>
<dbReference type="Pfam" id="PF01569">
    <property type="entry name" value="PAP2"/>
    <property type="match status" value="1"/>
</dbReference>
<dbReference type="RefSeq" id="WP_282584123.1">
    <property type="nucleotide sequence ID" value="NZ_JAMOIM010000003.1"/>
</dbReference>
<evidence type="ECO:0000259" key="2">
    <source>
        <dbReference type="Pfam" id="PF01569"/>
    </source>
</evidence>
<evidence type="ECO:0000313" key="3">
    <source>
        <dbReference type="EMBL" id="MCW6507765.1"/>
    </source>
</evidence>
<dbReference type="EMBL" id="JAMOIM010000003">
    <property type="protein sequence ID" value="MCW6507765.1"/>
    <property type="molecule type" value="Genomic_DNA"/>
</dbReference>
<keyword evidence="4" id="KW-1185">Reference proteome</keyword>
<reference evidence="3" key="1">
    <citation type="submission" date="2022-05" db="EMBL/GenBank/DDBJ databases">
        <authorList>
            <person name="Pankratov T."/>
        </authorList>
    </citation>
    <scope>NUCLEOTIDE SEQUENCE</scope>
    <source>
        <strain evidence="3">BP6-180914</strain>
    </source>
</reference>
<evidence type="ECO:0000313" key="4">
    <source>
        <dbReference type="Proteomes" id="UP001165667"/>
    </source>
</evidence>
<dbReference type="InterPro" id="IPR036938">
    <property type="entry name" value="PAP2/HPO_sf"/>
</dbReference>
<dbReference type="InterPro" id="IPR000326">
    <property type="entry name" value="PAP2/HPO"/>
</dbReference>
<proteinExistence type="predicted"/>
<dbReference type="Gene3D" id="1.20.144.10">
    <property type="entry name" value="Phosphatidic acid phosphatase type 2/haloperoxidase"/>
    <property type="match status" value="1"/>
</dbReference>
<dbReference type="Proteomes" id="UP001165667">
    <property type="component" value="Unassembled WGS sequence"/>
</dbReference>
<dbReference type="SUPFAM" id="SSF48317">
    <property type="entry name" value="Acid phosphatase/Vanadium-dependent haloperoxidase"/>
    <property type="match status" value="1"/>
</dbReference>
<keyword evidence="1" id="KW-0732">Signal</keyword>
<protein>
    <submittedName>
        <fullName evidence="3">Phosphatase PAP2 family protein</fullName>
    </submittedName>
</protein>
<sequence>MVRKRVLGIVVACALAPIEARAQTATNLPVLKGLAPVTVLSKTNAGRAALAANYSVTGGIQTGAIRQSTLLPFAEQQQQALRDAFITDGNLAELADGLGTTLGAAYQARAHYLDRERFTSIAKSVADLIAYANSTTGADSNAGKYFFANATTDGKKAVADEAMAILKANGGSLDAFGRAYGRPAGSPGADAYGDSRPFQTEPSILPIVGPDYFNVPADNVVYNRGPVMNLIDSPSYPSGHTTYGYMGSILLAVLLPERYQQMIVRASEYGNDRIIMGAHYAMDVLGGRTLATYDLAHLLANDPTYMARPLKDVAATTGMSEPQVPAAITDFRAALNAARADLTKALAASCGDTVQACAVQDIGRFGAPAMNEAFYAATQTYGLPVVYPEVAGKSEDVGQLAPEAGYLLTAAFPSLSLEQADRILTETEGPGGGFLDDGSPFGLYSRLNLYAAAGRAAAMTTGR</sequence>
<organism evidence="3 4">
    <name type="scientific">Lichenifustis flavocetrariae</name>
    <dbReference type="NCBI Taxonomy" id="2949735"/>
    <lineage>
        <taxon>Bacteria</taxon>
        <taxon>Pseudomonadati</taxon>
        <taxon>Pseudomonadota</taxon>
        <taxon>Alphaproteobacteria</taxon>
        <taxon>Hyphomicrobiales</taxon>
        <taxon>Lichenihabitantaceae</taxon>
        <taxon>Lichenifustis</taxon>
    </lineage>
</organism>
<feature type="chain" id="PRO_5041320756" evidence="1">
    <location>
        <begin position="23"/>
        <end position="463"/>
    </location>
</feature>
<evidence type="ECO:0000256" key="1">
    <source>
        <dbReference type="SAM" id="SignalP"/>
    </source>
</evidence>